<dbReference type="SMART" id="SM00062">
    <property type="entry name" value="PBPb"/>
    <property type="match status" value="1"/>
</dbReference>
<reference evidence="6 7" key="1">
    <citation type="submission" date="2019-02" db="EMBL/GenBank/DDBJ databases">
        <title>Hansschlegelia quercus sp. nov., a novel methylotrophic bacterium from buds of oak (Quercus robur L.).</title>
        <authorList>
            <person name="Agafonova N.V."/>
            <person name="Kaparullina E.N."/>
            <person name="Grouzdev D.S."/>
            <person name="Doronina N.V."/>
        </authorList>
    </citation>
    <scope>NUCLEOTIDE SEQUENCE [LARGE SCALE GENOMIC DNA]</scope>
    <source>
        <strain evidence="6 7">Dub</strain>
    </source>
</reference>
<evidence type="ECO:0000256" key="4">
    <source>
        <dbReference type="SAM" id="SignalP"/>
    </source>
</evidence>
<dbReference type="RefSeq" id="WP_131001463.1">
    <property type="nucleotide sequence ID" value="NZ_JBHSZR010000002.1"/>
</dbReference>
<organism evidence="6 7">
    <name type="scientific">Hansschlegelia quercus</name>
    <dbReference type="NCBI Taxonomy" id="2528245"/>
    <lineage>
        <taxon>Bacteria</taxon>
        <taxon>Pseudomonadati</taxon>
        <taxon>Pseudomonadota</taxon>
        <taxon>Alphaproteobacteria</taxon>
        <taxon>Hyphomicrobiales</taxon>
        <taxon>Methylopilaceae</taxon>
        <taxon>Hansschlegelia</taxon>
    </lineage>
</organism>
<keyword evidence="3 4" id="KW-0732">Signal</keyword>
<keyword evidence="2" id="KW-0813">Transport</keyword>
<gene>
    <name evidence="6" type="ORF">EYR15_03510</name>
</gene>
<dbReference type="Gene3D" id="3.40.190.10">
    <property type="entry name" value="Periplasmic binding protein-like II"/>
    <property type="match status" value="2"/>
</dbReference>
<dbReference type="AlphaFoldDB" id="A0A4Q9GLS8"/>
<dbReference type="Proteomes" id="UP000291613">
    <property type="component" value="Unassembled WGS sequence"/>
</dbReference>
<evidence type="ECO:0000313" key="6">
    <source>
        <dbReference type="EMBL" id="TBN55212.1"/>
    </source>
</evidence>
<evidence type="ECO:0000256" key="3">
    <source>
        <dbReference type="ARBA" id="ARBA00022729"/>
    </source>
</evidence>
<sequence length="348" mass="37503">MVGRGSPTVWTVRGLVATVLLLATALVSSAAKAGPTLDAIHKRGFIKAGVGSQPGFFAPDGAGRWQGFWIDIGRAIAITALGDPEKIEFVSSSPQQRLPALKSGEFDILLSGATQTITRATQQGFHFGPVAFYDGQGLLVPKAAGVSSGKDLDGATVCIQTGTTGEQNIADFFRKNGATFKPLTIEDTGEFLKALEANRCDALTQDGSDLGIKRTQLRNPDDYVLLPERISKEPLAPAVRWGDDRWLELVNWSVYALIQAEEFGITSANVDQFLENPDPSIRRFLGVDASVGTAAGVDPKFAYKIVKTLGNYGEVFDRNVGPETRIGFERGLNRLWTQGGLLYAPPFR</sequence>
<proteinExistence type="inferred from homology"/>
<name>A0A4Q9GLS8_9HYPH</name>
<dbReference type="InterPro" id="IPR051455">
    <property type="entry name" value="Bact_solute-bind_prot3"/>
</dbReference>
<dbReference type="EMBL" id="SIUB01000001">
    <property type="protein sequence ID" value="TBN55212.1"/>
    <property type="molecule type" value="Genomic_DNA"/>
</dbReference>
<dbReference type="CDD" id="cd13692">
    <property type="entry name" value="PBP2_BztA"/>
    <property type="match status" value="1"/>
</dbReference>
<dbReference type="GO" id="GO:0006865">
    <property type="term" value="P:amino acid transport"/>
    <property type="evidence" value="ECO:0007669"/>
    <property type="project" value="TreeGrafter"/>
</dbReference>
<evidence type="ECO:0000256" key="1">
    <source>
        <dbReference type="ARBA" id="ARBA00010333"/>
    </source>
</evidence>
<evidence type="ECO:0000256" key="2">
    <source>
        <dbReference type="ARBA" id="ARBA00022448"/>
    </source>
</evidence>
<dbReference type="Pfam" id="PF00497">
    <property type="entry name" value="SBP_bac_3"/>
    <property type="match status" value="1"/>
</dbReference>
<protein>
    <submittedName>
        <fullName evidence="6">Amino acid ABC transporter substrate-binding protein</fullName>
    </submittedName>
</protein>
<dbReference type="SUPFAM" id="SSF53850">
    <property type="entry name" value="Periplasmic binding protein-like II"/>
    <property type="match status" value="1"/>
</dbReference>
<comment type="similarity">
    <text evidence="1">Belongs to the bacterial solute-binding protein 3 family.</text>
</comment>
<feature type="domain" description="Solute-binding protein family 3/N-terminal" evidence="5">
    <location>
        <begin position="45"/>
        <end position="271"/>
    </location>
</feature>
<feature type="signal peptide" evidence="4">
    <location>
        <begin position="1"/>
        <end position="33"/>
    </location>
</feature>
<dbReference type="OrthoDB" id="9777941at2"/>
<dbReference type="InterPro" id="IPR001638">
    <property type="entry name" value="Solute-binding_3/MltF_N"/>
</dbReference>
<feature type="chain" id="PRO_5020437570" evidence="4">
    <location>
        <begin position="34"/>
        <end position="348"/>
    </location>
</feature>
<keyword evidence="7" id="KW-1185">Reference proteome</keyword>
<evidence type="ECO:0000313" key="7">
    <source>
        <dbReference type="Proteomes" id="UP000291613"/>
    </source>
</evidence>
<dbReference type="PANTHER" id="PTHR30085:SF7">
    <property type="entry name" value="AMINO-ACID ABC TRANSPORTER-BINDING PROTEIN YHDW-RELATED"/>
    <property type="match status" value="1"/>
</dbReference>
<comment type="caution">
    <text evidence="6">The sequence shown here is derived from an EMBL/GenBank/DDBJ whole genome shotgun (WGS) entry which is preliminary data.</text>
</comment>
<accession>A0A4Q9GLS8</accession>
<dbReference type="PANTHER" id="PTHR30085">
    <property type="entry name" value="AMINO ACID ABC TRANSPORTER PERMEASE"/>
    <property type="match status" value="1"/>
</dbReference>
<evidence type="ECO:0000259" key="5">
    <source>
        <dbReference type="SMART" id="SM00062"/>
    </source>
</evidence>